<feature type="compositionally biased region" description="Low complexity" evidence="3">
    <location>
        <begin position="1013"/>
        <end position="1022"/>
    </location>
</feature>
<proteinExistence type="predicted"/>
<dbReference type="PANTHER" id="PTHR22870">
    <property type="entry name" value="REGULATOR OF CHROMOSOME CONDENSATION"/>
    <property type="match status" value="1"/>
</dbReference>
<dbReference type="Proteomes" id="UP000659654">
    <property type="component" value="Unassembled WGS sequence"/>
</dbReference>
<dbReference type="PROSITE" id="PS50012">
    <property type="entry name" value="RCC1_3"/>
    <property type="match status" value="4"/>
</dbReference>
<evidence type="ECO:0000313" key="7">
    <source>
        <dbReference type="WBParaSite" id="BXY_0755300.1"/>
    </source>
</evidence>
<dbReference type="InterPro" id="IPR000408">
    <property type="entry name" value="Reg_chr_condens"/>
</dbReference>
<feature type="region of interest" description="Disordered" evidence="3">
    <location>
        <begin position="1011"/>
        <end position="1037"/>
    </location>
</feature>
<dbReference type="Pfam" id="PF00415">
    <property type="entry name" value="RCC1"/>
    <property type="match status" value="3"/>
</dbReference>
<dbReference type="Proteomes" id="UP000582659">
    <property type="component" value="Unassembled WGS sequence"/>
</dbReference>
<dbReference type="PRINTS" id="PR00633">
    <property type="entry name" value="RCCNDNSATION"/>
</dbReference>
<dbReference type="OrthoDB" id="10256179at2759"/>
<evidence type="ECO:0000256" key="1">
    <source>
        <dbReference type="ARBA" id="ARBA00022737"/>
    </source>
</evidence>
<protein>
    <submittedName>
        <fullName evidence="4">(pine wood nematode) hypothetical protein</fullName>
    </submittedName>
</protein>
<evidence type="ECO:0000256" key="2">
    <source>
        <dbReference type="PROSITE-ProRule" id="PRU00235"/>
    </source>
</evidence>
<name>A0A1I7S3H2_BURXY</name>
<evidence type="ECO:0000313" key="6">
    <source>
        <dbReference type="Proteomes" id="UP000659654"/>
    </source>
</evidence>
<dbReference type="eggNOG" id="KOG1426">
    <property type="taxonomic scope" value="Eukaryota"/>
</dbReference>
<dbReference type="InterPro" id="IPR051210">
    <property type="entry name" value="Ub_ligase/GEF_domain"/>
</dbReference>
<organism evidence="5 7">
    <name type="scientific">Bursaphelenchus xylophilus</name>
    <name type="common">Pinewood nematode worm</name>
    <name type="synonym">Aphelenchoides xylophilus</name>
    <dbReference type="NCBI Taxonomy" id="6326"/>
    <lineage>
        <taxon>Eukaryota</taxon>
        <taxon>Metazoa</taxon>
        <taxon>Ecdysozoa</taxon>
        <taxon>Nematoda</taxon>
        <taxon>Chromadorea</taxon>
        <taxon>Rhabditida</taxon>
        <taxon>Tylenchina</taxon>
        <taxon>Tylenchomorpha</taxon>
        <taxon>Aphelenchoidea</taxon>
        <taxon>Aphelenchoididae</taxon>
        <taxon>Bursaphelenchus</taxon>
    </lineage>
</organism>
<feature type="compositionally biased region" description="Polar residues" evidence="3">
    <location>
        <begin position="1141"/>
        <end position="1151"/>
    </location>
</feature>
<evidence type="ECO:0000313" key="5">
    <source>
        <dbReference type="Proteomes" id="UP000095284"/>
    </source>
</evidence>
<feature type="repeat" description="RCC1" evidence="2">
    <location>
        <begin position="698"/>
        <end position="748"/>
    </location>
</feature>
<keyword evidence="1" id="KW-0677">Repeat</keyword>
<dbReference type="SUPFAM" id="SSF50985">
    <property type="entry name" value="RCC1/BLIP-II"/>
    <property type="match status" value="2"/>
</dbReference>
<feature type="repeat" description="RCC1" evidence="2">
    <location>
        <begin position="749"/>
        <end position="800"/>
    </location>
</feature>
<dbReference type="WBParaSite" id="BXY_0755300.1">
    <property type="protein sequence ID" value="BXY_0755300.1"/>
    <property type="gene ID" value="BXY_0755300"/>
</dbReference>
<feature type="repeat" description="RCC1" evidence="2">
    <location>
        <begin position="997"/>
        <end position="1075"/>
    </location>
</feature>
<feature type="repeat" description="RCC1" evidence="2">
    <location>
        <begin position="945"/>
        <end position="996"/>
    </location>
</feature>
<gene>
    <name evidence="4" type="ORF">BXYJ_LOCUS9360</name>
</gene>
<reference evidence="7" key="1">
    <citation type="submission" date="2016-11" db="UniProtKB">
        <authorList>
            <consortium name="WormBaseParasite"/>
        </authorList>
    </citation>
    <scope>IDENTIFICATION</scope>
</reference>
<keyword evidence="6" id="KW-1185">Reference proteome</keyword>
<accession>A0A1I7S3H2</accession>
<dbReference type="EMBL" id="CAJFCV020000004">
    <property type="protein sequence ID" value="CAG9116308.1"/>
    <property type="molecule type" value="Genomic_DNA"/>
</dbReference>
<sequence>MSYEAKVLFDATQNAGSLLHFDFLVDESFVLVVGLTSKGNIVIFHESRNQKSCNYVNIYDIYSDFVETILINLLPDASAIVLVLSNSNLLVIPTKYVINANWAHRQSYYTQPVVLNLEFSGPNKCLHLPTSVVSYLSKINNRYYLIFSQKSGAVNVVDLELQKVIASIRTDETIDELQVFRHESDGILYLIVSQFTGKQYLWPLETKTEGIREVWSHFVPDSDLISVSTKLNSHNYNKLLTLYNSEMGTLTTIKELAGLNNQTGMSVPQKVWITYYSPHLMVFVVSEQEIQYTLPFDEEMTVECIELNCGLPCRPLGFVPLLVSSDGLGQCLFINSTGFYSLEPVSCLPEFTLEFLTARGFSKNHFVKFCEATKNEQAKLYEKVLVESIKQKKEGAVDGIIYLGIDLAIPLQKIAAILTDNQEFDALIPFLSIKCQKDRNDVESREILFDAYLNKLYKNGPSTSLETDIYLFLIEYQVSEDSLKVFLKNKLLSCVLIFLLKSRSTVSQEICSYFLDNPDWKDYNRHCFLQIIVNLQWNSVDGTTKQALLKLLAKFCVQISDLHELVMVLNMAETGLKTDPVFLNLFILIGLYVQYRLHGLSITSWSPFSCGSNFCAVLADDRSLWVWGEFVAGNIKTKSLSSTTMARSSTRSIIDKPLFRMTKAPRRIQLHKDIVDDSVGVCEIKCGTEHILMLDAGGRVYSYGKNRFGQCGVGHMDPVAEITRIEGNFGRIKGISAGHYHSALLDENFNVWMFGWAIHGQLGINTVANVTVPVIVRSLSNLNIRKMELGMAHSLFLTESGQVYGFGHMDNGELIKDPAKDPTGLQKQKSFKPMKLDLPEPMELISCNYFQGLGVSKSAIYQWGECPQTLKMNAFWQKHKTAKSKAQAGNTRVKSPIDQWPSEGGNGQGRDHFQYKKMVDWDMEERPIKQISCGYNHSALLTQDGEIYTWGKGLDKQLGHGTKTDKIIPTKLVEPVDVVWKYVHCGRNTTMAITNRGECFIWGRNDRGQLGVKGSDQSSSSGDKNDSTPKRYVLKSSTGNKRRPIEVPVSQCIDKPTVILSLNVAVHHMAVTDLDIKLRLWIDECSQSNLDHISRDLRSLVIYSPQAVKVQFKAGDLISGLQRLVLLYEIMKKTTNNFLLESTDSQNGNTPSSSSTSTKPMNQDDFEGLMEISFQLLSAHPAEEIKLVAGLLMMKAQFPIYNRISINQRLCRLLAGHIELPQNAGRSGRMSASPLNSLSSTTGSTILSSSDYCTSGSLNRQKMSELNQKERAVMLKKARLPGNSKMQLLIKRATELSDKFVFYSGCGHFERKVVPTSVQRRQQQRVSDGSCRCSLCVPP</sequence>
<feature type="region of interest" description="Disordered" evidence="3">
    <location>
        <begin position="885"/>
        <end position="911"/>
    </location>
</feature>
<dbReference type="PANTHER" id="PTHR22870:SF408">
    <property type="entry name" value="OS09G0560450 PROTEIN"/>
    <property type="match status" value="1"/>
</dbReference>
<feature type="region of interest" description="Disordered" evidence="3">
    <location>
        <begin position="1141"/>
        <end position="1162"/>
    </location>
</feature>
<evidence type="ECO:0000256" key="3">
    <source>
        <dbReference type="SAM" id="MobiDB-lite"/>
    </source>
</evidence>
<dbReference type="InterPro" id="IPR009091">
    <property type="entry name" value="RCC1/BLIP-II"/>
</dbReference>
<dbReference type="PROSITE" id="PS00626">
    <property type="entry name" value="RCC1_2"/>
    <property type="match status" value="1"/>
</dbReference>
<reference evidence="4" key="2">
    <citation type="submission" date="2020-09" db="EMBL/GenBank/DDBJ databases">
        <authorList>
            <person name="Kikuchi T."/>
        </authorList>
    </citation>
    <scope>NUCLEOTIDE SEQUENCE</scope>
    <source>
        <strain evidence="4">Ka4C1</strain>
    </source>
</reference>
<evidence type="ECO:0000313" key="4">
    <source>
        <dbReference type="EMBL" id="CAD5226815.1"/>
    </source>
</evidence>
<dbReference type="SMR" id="A0A1I7S3H2"/>
<dbReference type="Gene3D" id="2.130.10.30">
    <property type="entry name" value="Regulator of chromosome condensation 1/beta-lactamase-inhibitor protein II"/>
    <property type="match status" value="2"/>
</dbReference>
<dbReference type="EMBL" id="CAJFDI010000004">
    <property type="protein sequence ID" value="CAD5226815.1"/>
    <property type="molecule type" value="Genomic_DNA"/>
</dbReference>
<dbReference type="Proteomes" id="UP000095284">
    <property type="component" value="Unplaced"/>
</dbReference>